<feature type="domain" description="C2H2-type" evidence="7">
    <location>
        <begin position="215"/>
        <end position="243"/>
    </location>
</feature>
<keyword evidence="2" id="KW-0677">Repeat</keyword>
<dbReference type="SUPFAM" id="SSF57667">
    <property type="entry name" value="beta-beta-alpha zinc fingers"/>
    <property type="match status" value="5"/>
</dbReference>
<feature type="domain" description="C2H2-type" evidence="7">
    <location>
        <begin position="498"/>
        <end position="525"/>
    </location>
</feature>
<feature type="domain" description="C2H2-type" evidence="7">
    <location>
        <begin position="470"/>
        <end position="497"/>
    </location>
</feature>
<dbReference type="InterPro" id="IPR036236">
    <property type="entry name" value="Znf_C2H2_sf"/>
</dbReference>
<keyword evidence="9" id="KW-1185">Reference proteome</keyword>
<dbReference type="PROSITE" id="PS50157">
    <property type="entry name" value="ZINC_FINGER_C2H2_2"/>
    <property type="match status" value="9"/>
</dbReference>
<feature type="region of interest" description="Disordered" evidence="6">
    <location>
        <begin position="92"/>
        <end position="113"/>
    </location>
</feature>
<dbReference type="EMBL" id="CATNWA010005373">
    <property type="protein sequence ID" value="CAI9549932.1"/>
    <property type="molecule type" value="Genomic_DNA"/>
</dbReference>
<protein>
    <recommendedName>
        <fullName evidence="7">C2H2-type domain-containing protein</fullName>
    </recommendedName>
</protein>
<feature type="domain" description="C2H2-type" evidence="7">
    <location>
        <begin position="275"/>
        <end position="302"/>
    </location>
</feature>
<feature type="domain" description="C2H2-type" evidence="7">
    <location>
        <begin position="526"/>
        <end position="553"/>
    </location>
</feature>
<evidence type="ECO:0000313" key="9">
    <source>
        <dbReference type="Proteomes" id="UP001162483"/>
    </source>
</evidence>
<evidence type="ECO:0000313" key="8">
    <source>
        <dbReference type="EMBL" id="CAI9549932.1"/>
    </source>
</evidence>
<dbReference type="InterPro" id="IPR013087">
    <property type="entry name" value="Znf_C2H2_type"/>
</dbReference>
<sequence length="747" mass="84552">MEMHGEGILAKALQTEVLCVTDPDRSEAELAFHVYKMLDGNEAFSNVSEYHMVPVQAADGSIVGVQVTGIQRGEEGGQSLLPTQLIEFHNEGEDSQAEQPLPEPSVTPADDPGQAEAVQELQDVPDNSQICEAASEDIPEQNEPTPQPSAGLEKQELKTLYRCGQCQFSSLMLSAMRRHLRRHSDKHKCHICEKAFSSARELRLHVSAHTGEKPYTCNVCQAQFTQNASLKMHVLRKHTDNVQKEQCTICNAVLFGKNDVKVHIRKQHTYLEVPIRCRICSEEFHERYLYRQHQENHRSRKAIELKSNKQNMQAYELEEQEAEIATTEDGVSWNIVPTTGETQLFVNYQEGEQPSTVTELHSIPMQTEDGSIVQAIVVQSGEQMDTDAVHTEVYEVQDLAQVLQPIVEQQSSEPIVLTLDAINQAVQTAEQQSVVPNFIPQAASTPLPTSIKGRRIQPISPEQQIEVKLHRCKDCGKAFSTGMELLKHKKLHKPENMFKCPFCENESSGALELILHIQVHNDDRPFHCEQCNFSTTDSFKLTRHKRTHTGEKPFTCSVCEAKFTQKTSMLMHIQRKHTKELPKLNCPLCKTVLTGKHSLNIHLRKQHSHSETELKCRFCPATFRERFVLREHQKSHRNEKPIKSIAPRVKRRKITEKSQSDQVNFEEQEPVVGAQAEEYTWQVLPAEQETQIHFVISGAEEATSVTEYHLLPVEAEDGRVISIEVSGIEEVEQLEAGTIHQVILGDI</sequence>
<dbReference type="PANTHER" id="PTHR24403">
    <property type="entry name" value="ZINC FINGER PROTEIN"/>
    <property type="match status" value="1"/>
</dbReference>
<evidence type="ECO:0000259" key="7">
    <source>
        <dbReference type="PROSITE" id="PS50157"/>
    </source>
</evidence>
<keyword evidence="3 5" id="KW-0863">Zinc-finger</keyword>
<keyword evidence="4" id="KW-0862">Zinc</keyword>
<feature type="domain" description="C2H2-type" evidence="7">
    <location>
        <begin position="614"/>
        <end position="641"/>
    </location>
</feature>
<name>A0ABN9BRP2_9NEOB</name>
<dbReference type="SMART" id="SM00355">
    <property type="entry name" value="ZnF_C2H2"/>
    <property type="match status" value="11"/>
</dbReference>
<accession>A0ABN9BRP2</accession>
<evidence type="ECO:0000256" key="2">
    <source>
        <dbReference type="ARBA" id="ARBA00022737"/>
    </source>
</evidence>
<dbReference type="InterPro" id="IPR050688">
    <property type="entry name" value="Zinc_finger/UBP_domain"/>
</dbReference>
<keyword evidence="1" id="KW-0479">Metal-binding</keyword>
<dbReference type="Proteomes" id="UP001162483">
    <property type="component" value="Unassembled WGS sequence"/>
</dbReference>
<proteinExistence type="predicted"/>
<dbReference type="PANTHER" id="PTHR24403:SF67">
    <property type="entry name" value="FI01116P-RELATED"/>
    <property type="match status" value="1"/>
</dbReference>
<evidence type="ECO:0000256" key="1">
    <source>
        <dbReference type="ARBA" id="ARBA00022723"/>
    </source>
</evidence>
<gene>
    <name evidence="8" type="ORF">SPARVUS_LOCUS3420267</name>
</gene>
<comment type="caution">
    <text evidence="8">The sequence shown here is derived from an EMBL/GenBank/DDBJ whole genome shotgun (WGS) entry which is preliminary data.</text>
</comment>
<evidence type="ECO:0000256" key="3">
    <source>
        <dbReference type="ARBA" id="ARBA00022771"/>
    </source>
</evidence>
<evidence type="ECO:0000256" key="4">
    <source>
        <dbReference type="ARBA" id="ARBA00022833"/>
    </source>
</evidence>
<feature type="domain" description="C2H2-type" evidence="7">
    <location>
        <begin position="187"/>
        <end position="214"/>
    </location>
</feature>
<dbReference type="PROSITE" id="PS00028">
    <property type="entry name" value="ZINC_FINGER_C2H2_1"/>
    <property type="match status" value="8"/>
</dbReference>
<evidence type="ECO:0000256" key="6">
    <source>
        <dbReference type="SAM" id="MobiDB-lite"/>
    </source>
</evidence>
<evidence type="ECO:0000256" key="5">
    <source>
        <dbReference type="PROSITE-ProRule" id="PRU00042"/>
    </source>
</evidence>
<feature type="domain" description="C2H2-type" evidence="7">
    <location>
        <begin position="554"/>
        <end position="582"/>
    </location>
</feature>
<feature type="domain" description="C2H2-type" evidence="7">
    <location>
        <begin position="161"/>
        <end position="188"/>
    </location>
</feature>
<reference evidence="8" key="1">
    <citation type="submission" date="2023-05" db="EMBL/GenBank/DDBJ databases">
        <authorList>
            <person name="Stuckert A."/>
        </authorList>
    </citation>
    <scope>NUCLEOTIDE SEQUENCE</scope>
</reference>
<organism evidence="8 9">
    <name type="scientific">Staurois parvus</name>
    <dbReference type="NCBI Taxonomy" id="386267"/>
    <lineage>
        <taxon>Eukaryota</taxon>
        <taxon>Metazoa</taxon>
        <taxon>Chordata</taxon>
        <taxon>Craniata</taxon>
        <taxon>Vertebrata</taxon>
        <taxon>Euteleostomi</taxon>
        <taxon>Amphibia</taxon>
        <taxon>Batrachia</taxon>
        <taxon>Anura</taxon>
        <taxon>Neobatrachia</taxon>
        <taxon>Ranoidea</taxon>
        <taxon>Ranidae</taxon>
        <taxon>Staurois</taxon>
    </lineage>
</organism>
<dbReference type="Gene3D" id="3.30.160.60">
    <property type="entry name" value="Classic Zinc Finger"/>
    <property type="match status" value="7"/>
</dbReference>
<dbReference type="Pfam" id="PF00096">
    <property type="entry name" value="zf-C2H2"/>
    <property type="match status" value="3"/>
</dbReference>